<dbReference type="PANTHER" id="PTHR10429">
    <property type="entry name" value="DNA-3-METHYLADENINE GLYCOSYLASE"/>
    <property type="match status" value="1"/>
</dbReference>
<evidence type="ECO:0000313" key="8">
    <source>
        <dbReference type="Proteomes" id="UP000614741"/>
    </source>
</evidence>
<keyword evidence="3 5" id="KW-0378">Hydrolase</keyword>
<evidence type="ECO:0000256" key="1">
    <source>
        <dbReference type="ARBA" id="ARBA00009232"/>
    </source>
</evidence>
<dbReference type="Gene3D" id="3.10.300.10">
    <property type="entry name" value="Methylpurine-DNA glycosylase (MPG)"/>
    <property type="match status" value="1"/>
</dbReference>
<dbReference type="NCBIfam" id="TIGR00567">
    <property type="entry name" value="3mg"/>
    <property type="match status" value="1"/>
</dbReference>
<keyword evidence="4 5" id="KW-0234">DNA repair</keyword>
<gene>
    <name evidence="7" type="ORF">Cph01nite_03660</name>
</gene>
<protein>
    <recommendedName>
        <fullName evidence="5">Putative 3-methyladenine DNA glycosylase</fullName>
        <ecNumber evidence="5">3.2.2.-</ecNumber>
    </recommendedName>
</protein>
<dbReference type="PANTHER" id="PTHR10429:SF0">
    <property type="entry name" value="DNA-3-METHYLADENINE GLYCOSYLASE"/>
    <property type="match status" value="1"/>
</dbReference>
<comment type="caution">
    <text evidence="7">The sequence shown here is derived from an EMBL/GenBank/DDBJ whole genome shotgun (WGS) entry which is preliminary data.</text>
</comment>
<dbReference type="InterPro" id="IPR011034">
    <property type="entry name" value="Formyl_transferase-like_C_sf"/>
</dbReference>
<keyword evidence="2 5" id="KW-0227">DNA damage</keyword>
<dbReference type="HAMAP" id="MF_00527">
    <property type="entry name" value="3MGH"/>
    <property type="match status" value="1"/>
</dbReference>
<dbReference type="Pfam" id="PF02245">
    <property type="entry name" value="Pur_DNA_glyco"/>
    <property type="match status" value="1"/>
</dbReference>
<dbReference type="InterPro" id="IPR036995">
    <property type="entry name" value="MPG_sf"/>
</dbReference>
<evidence type="ECO:0000256" key="3">
    <source>
        <dbReference type="ARBA" id="ARBA00022801"/>
    </source>
</evidence>
<dbReference type="NCBIfam" id="NF002003">
    <property type="entry name" value="PRK00802.1-3"/>
    <property type="match status" value="1"/>
</dbReference>
<keyword evidence="8" id="KW-1185">Reference proteome</keyword>
<name>A0ABQ4DGX5_9CELL</name>
<dbReference type="SUPFAM" id="SSF50486">
    <property type="entry name" value="FMT C-terminal domain-like"/>
    <property type="match status" value="1"/>
</dbReference>
<proteinExistence type="inferred from homology"/>
<dbReference type="RefSeq" id="WP_203670631.1">
    <property type="nucleotide sequence ID" value="NZ_BONP01000001.1"/>
</dbReference>
<feature type="region of interest" description="Disordered" evidence="6">
    <location>
        <begin position="181"/>
        <end position="200"/>
    </location>
</feature>
<dbReference type="EC" id="3.2.2.-" evidence="5"/>
<evidence type="ECO:0000256" key="6">
    <source>
        <dbReference type="SAM" id="MobiDB-lite"/>
    </source>
</evidence>
<evidence type="ECO:0000256" key="4">
    <source>
        <dbReference type="ARBA" id="ARBA00023204"/>
    </source>
</evidence>
<evidence type="ECO:0000256" key="5">
    <source>
        <dbReference type="HAMAP-Rule" id="MF_00527"/>
    </source>
</evidence>
<reference evidence="7 8" key="1">
    <citation type="submission" date="2021-01" db="EMBL/GenBank/DDBJ databases">
        <title>Whole genome shotgun sequence of Cellulomonas phragmiteti NBRC 110785.</title>
        <authorList>
            <person name="Komaki H."/>
            <person name="Tamura T."/>
        </authorList>
    </citation>
    <scope>NUCLEOTIDE SEQUENCE [LARGE SCALE GENOMIC DNA]</scope>
    <source>
        <strain evidence="7 8">NBRC 110785</strain>
    </source>
</reference>
<dbReference type="Proteomes" id="UP000614741">
    <property type="component" value="Unassembled WGS sequence"/>
</dbReference>
<dbReference type="InterPro" id="IPR003180">
    <property type="entry name" value="MPG"/>
</dbReference>
<dbReference type="EMBL" id="BONP01000001">
    <property type="protein sequence ID" value="GIG38604.1"/>
    <property type="molecule type" value="Genomic_DNA"/>
</dbReference>
<accession>A0ABQ4DGX5</accession>
<evidence type="ECO:0000256" key="2">
    <source>
        <dbReference type="ARBA" id="ARBA00022763"/>
    </source>
</evidence>
<organism evidence="7 8">
    <name type="scientific">Cellulomonas phragmiteti</name>
    <dbReference type="NCBI Taxonomy" id="478780"/>
    <lineage>
        <taxon>Bacteria</taxon>
        <taxon>Bacillati</taxon>
        <taxon>Actinomycetota</taxon>
        <taxon>Actinomycetes</taxon>
        <taxon>Micrococcales</taxon>
        <taxon>Cellulomonadaceae</taxon>
        <taxon>Cellulomonas</taxon>
    </lineage>
</organism>
<evidence type="ECO:0000313" key="7">
    <source>
        <dbReference type="EMBL" id="GIG38604.1"/>
    </source>
</evidence>
<comment type="similarity">
    <text evidence="1 5">Belongs to the DNA glycosylase MPG family.</text>
</comment>
<dbReference type="CDD" id="cd00540">
    <property type="entry name" value="AAG"/>
    <property type="match status" value="1"/>
</dbReference>
<sequence>MPASDLPTGRSDDGVVPGLGAVPARTWYARSALAVARDLLGAFVTSRSDEGEVTVRLTEVEAYGGGDDPGSHAFRGRTGRNAAMFAEPGRLYVYRHLGLHHCVNVVTEPAGRAAAVLLRAGEVVEGADLAWERRARAGAVDSARQLARGPARLAVCLGLDLEANGADLTERDGRVVLRRRDSRTVQPPVASGPRVGVSGAGGDGSLHPWRLWLTQERTVSAYRPAYRSPTSADAPRGATTSA</sequence>